<sequence>MASLVRSVVPLGRTLPLLALWLLLLDGVRCRKPAGYVLYCPCMGALAFARALNRTLVLPPWVEYRVGQPHSVQVPFDTYFKVDKLKAFHSVILMEQFMRDLAPTVWPPGNRTVLCYQGRGGGSCQAKEGNPFGPFWDTFQVDFDASEFYAPLHYDVHRGDTAQRWNKK</sequence>
<organism>
    <name type="scientific">Ixodes scapularis</name>
    <name type="common">Black-legged tick</name>
    <name type="synonym">Deer tick</name>
    <dbReference type="NCBI Taxonomy" id="6945"/>
    <lineage>
        <taxon>Eukaryota</taxon>
        <taxon>Metazoa</taxon>
        <taxon>Ecdysozoa</taxon>
        <taxon>Arthropoda</taxon>
        <taxon>Chelicerata</taxon>
        <taxon>Arachnida</taxon>
        <taxon>Acari</taxon>
        <taxon>Parasitiformes</taxon>
        <taxon>Ixodida</taxon>
        <taxon>Ixodoidea</taxon>
        <taxon>Ixodidae</taxon>
        <taxon>Ixodinae</taxon>
        <taxon>Ixodes</taxon>
    </lineage>
</organism>
<evidence type="ECO:0000256" key="10">
    <source>
        <dbReference type="ARBA" id="ARBA00023157"/>
    </source>
</evidence>
<dbReference type="VEuPathDB" id="VectorBase:ISCP_007979"/>
<dbReference type="VEuPathDB" id="VectorBase:ISCI001300"/>
<comment type="catalytic activity">
    <reaction evidence="16">
        <text>L-seryl-[protein] + GDP-beta-L-fucose = 3-O-(alpha-L-fucosyl)-L-seryl-[protein] + GDP + H(+)</text>
        <dbReference type="Rhea" id="RHEA:63644"/>
        <dbReference type="Rhea" id="RHEA-COMP:9863"/>
        <dbReference type="Rhea" id="RHEA-COMP:17914"/>
        <dbReference type="ChEBI" id="CHEBI:15378"/>
        <dbReference type="ChEBI" id="CHEBI:29999"/>
        <dbReference type="ChEBI" id="CHEBI:57273"/>
        <dbReference type="ChEBI" id="CHEBI:58189"/>
        <dbReference type="ChEBI" id="CHEBI:189632"/>
        <dbReference type="EC" id="2.4.1.221"/>
    </reaction>
    <physiologicalReaction direction="left-to-right" evidence="16">
        <dbReference type="Rhea" id="RHEA:63645"/>
    </physiologicalReaction>
</comment>
<evidence type="ECO:0000256" key="2">
    <source>
        <dbReference type="ARBA" id="ARBA00004922"/>
    </source>
</evidence>
<dbReference type="EC" id="2.4.1.221" evidence="4"/>
<dbReference type="PANTHER" id="PTHR21420">
    <property type="entry name" value="GDP-FUCOSE PROTEIN O-FUCOSYLTRANSFERASE 1"/>
    <property type="match status" value="1"/>
</dbReference>
<dbReference type="GO" id="GO:0007219">
    <property type="term" value="P:Notch signaling pathway"/>
    <property type="evidence" value="ECO:0007669"/>
    <property type="project" value="UniProtKB-KW"/>
</dbReference>
<dbReference type="GO" id="GO:0005783">
    <property type="term" value="C:endoplasmic reticulum"/>
    <property type="evidence" value="ECO:0007669"/>
    <property type="project" value="UniProtKB-SubCell"/>
</dbReference>
<dbReference type="InterPro" id="IPR039922">
    <property type="entry name" value="POFUT1"/>
</dbReference>
<keyword evidence="13" id="KW-0119">Carbohydrate metabolism</keyword>
<keyword evidence="9" id="KW-0914">Notch signaling pathway</keyword>
<keyword evidence="8" id="KW-0256">Endoplasmic reticulum</keyword>
<evidence type="ECO:0000256" key="8">
    <source>
        <dbReference type="ARBA" id="ARBA00022824"/>
    </source>
</evidence>
<evidence type="ECO:0000256" key="1">
    <source>
        <dbReference type="ARBA" id="ARBA00004240"/>
    </source>
</evidence>
<evidence type="ECO:0000256" key="17">
    <source>
        <dbReference type="SAM" id="SignalP"/>
    </source>
</evidence>
<keyword evidence="12" id="KW-0294">Fucose metabolism</keyword>
<keyword evidence="21" id="KW-1267">Proteomics identification</keyword>
<evidence type="ECO:0000256" key="9">
    <source>
        <dbReference type="ARBA" id="ARBA00022976"/>
    </source>
</evidence>
<keyword evidence="11" id="KW-0325">Glycoprotein</keyword>
<evidence type="ECO:0000256" key="12">
    <source>
        <dbReference type="ARBA" id="ARBA00023253"/>
    </source>
</evidence>
<name>B7P5D1_IXOSC</name>
<dbReference type="InterPro" id="IPR019378">
    <property type="entry name" value="GDP-Fuc_O-FucTrfase"/>
</dbReference>
<feature type="chain" id="PRO_5010825856" description="GDP-fucose protein O-fucosyltransferase 1" evidence="17">
    <location>
        <begin position="31"/>
        <end position="168"/>
    </location>
</feature>
<dbReference type="STRING" id="6945.B7P5D1"/>
<dbReference type="OrthoDB" id="10050276at2759"/>
<dbReference type="EMBL" id="DS640112">
    <property type="protein sequence ID" value="EEC01803.1"/>
    <property type="molecule type" value="Genomic_DNA"/>
</dbReference>
<dbReference type="EMBL" id="ABJB010028344">
    <property type="status" value="NOT_ANNOTATED_CDS"/>
    <property type="molecule type" value="Genomic_DNA"/>
</dbReference>
<comment type="similarity">
    <text evidence="3">Belongs to the glycosyltransferase 65 family.</text>
</comment>
<evidence type="ECO:0000256" key="16">
    <source>
        <dbReference type="ARBA" id="ARBA00048647"/>
    </source>
</evidence>
<keyword evidence="10" id="KW-1015">Disulfide bond</keyword>
<comment type="catalytic activity">
    <reaction evidence="15">
        <text>L-threonyl-[protein] + GDP-beta-L-fucose = 3-O-(alpha-L-fucosyl)-L-threonyl-[protein] + GDP + H(+)</text>
        <dbReference type="Rhea" id="RHEA:70491"/>
        <dbReference type="Rhea" id="RHEA-COMP:11060"/>
        <dbReference type="Rhea" id="RHEA-COMP:17915"/>
        <dbReference type="ChEBI" id="CHEBI:15378"/>
        <dbReference type="ChEBI" id="CHEBI:30013"/>
        <dbReference type="ChEBI" id="CHEBI:57273"/>
        <dbReference type="ChEBI" id="CHEBI:58189"/>
        <dbReference type="ChEBI" id="CHEBI:189631"/>
        <dbReference type="EC" id="2.4.1.221"/>
    </reaction>
    <physiologicalReaction direction="left-to-right" evidence="15">
        <dbReference type="Rhea" id="RHEA:70492"/>
    </physiologicalReaction>
</comment>
<evidence type="ECO:0000313" key="18">
    <source>
        <dbReference type="EMBL" id="EEC01803.1"/>
    </source>
</evidence>
<accession>B7P5D1</accession>
<evidence type="ECO:0000256" key="3">
    <source>
        <dbReference type="ARBA" id="ARBA00010626"/>
    </source>
</evidence>
<keyword evidence="17" id="KW-0732">Signal</keyword>
<dbReference type="Gene3D" id="3.40.50.11340">
    <property type="match status" value="1"/>
</dbReference>
<keyword evidence="20" id="KW-1185">Reference proteome</keyword>
<dbReference type="GO" id="GO:0046922">
    <property type="term" value="F:peptide-O-fucosyltransferase activity"/>
    <property type="evidence" value="ECO:0007669"/>
    <property type="project" value="UniProtKB-EC"/>
</dbReference>
<evidence type="ECO:0007829" key="21">
    <source>
        <dbReference type="PeptideAtlas" id="B7P5D1"/>
    </source>
</evidence>
<dbReference type="HOGENOM" id="CLU_039551_1_0_1"/>
<dbReference type="Pfam" id="PF10250">
    <property type="entry name" value="O-FucT"/>
    <property type="match status" value="1"/>
</dbReference>
<evidence type="ECO:0000256" key="13">
    <source>
        <dbReference type="ARBA" id="ARBA00023277"/>
    </source>
</evidence>
<dbReference type="UniPathway" id="UPA00378"/>
<keyword evidence="6 18" id="KW-0328">Glycosyltransferase</keyword>
<dbReference type="InParanoid" id="B7P5D1"/>
<evidence type="ECO:0000256" key="5">
    <source>
        <dbReference type="ARBA" id="ARBA00021745"/>
    </source>
</evidence>
<dbReference type="PaxDb" id="6945-B7P5D1"/>
<reference evidence="18 20" key="1">
    <citation type="submission" date="2008-03" db="EMBL/GenBank/DDBJ databases">
        <title>Annotation of Ixodes scapularis.</title>
        <authorList>
            <consortium name="Ixodes scapularis Genome Project Consortium"/>
            <person name="Caler E."/>
            <person name="Hannick L.I."/>
            <person name="Bidwell S."/>
            <person name="Joardar V."/>
            <person name="Thiagarajan M."/>
            <person name="Amedeo P."/>
            <person name="Galinsky K.J."/>
            <person name="Schobel S."/>
            <person name="Inman J."/>
            <person name="Hostetler J."/>
            <person name="Miller J."/>
            <person name="Hammond M."/>
            <person name="Megy K."/>
            <person name="Lawson D."/>
            <person name="Kodira C."/>
            <person name="Sutton G."/>
            <person name="Meyer J."/>
            <person name="Hill C.A."/>
            <person name="Birren B."/>
            <person name="Nene V."/>
            <person name="Collins F."/>
            <person name="Alarcon-Chaidez F."/>
            <person name="Wikel S."/>
            <person name="Strausberg R."/>
        </authorList>
    </citation>
    <scope>NUCLEOTIDE SEQUENCE [LARGE SCALE GENOMIC DNA]</scope>
    <source>
        <strain evidence="20">Wikel</strain>
        <strain evidence="18">Wikel colony</strain>
    </source>
</reference>
<reference evidence="19" key="2">
    <citation type="submission" date="2020-05" db="UniProtKB">
        <authorList>
            <consortium name="EnsemblMetazoa"/>
        </authorList>
    </citation>
    <scope>IDENTIFICATION</scope>
    <source>
        <strain evidence="19">wikel</strain>
    </source>
</reference>
<dbReference type="EnsemblMetazoa" id="ISCW001300-RA">
    <property type="protein sequence ID" value="ISCW001300-PA"/>
    <property type="gene ID" value="ISCW001300"/>
</dbReference>
<dbReference type="PANTHER" id="PTHR21420:SF10">
    <property type="entry name" value="GDP-FUCOSE PROTEIN O-FUCOSYLTRANSFERASE 1"/>
    <property type="match status" value="1"/>
</dbReference>
<evidence type="ECO:0000256" key="14">
    <source>
        <dbReference type="ARBA" id="ARBA00033080"/>
    </source>
</evidence>
<evidence type="ECO:0000256" key="4">
    <source>
        <dbReference type="ARBA" id="ARBA00012196"/>
    </source>
</evidence>
<evidence type="ECO:0000256" key="7">
    <source>
        <dbReference type="ARBA" id="ARBA00022679"/>
    </source>
</evidence>
<dbReference type="Proteomes" id="UP000001555">
    <property type="component" value="Unassembled WGS sequence"/>
</dbReference>
<evidence type="ECO:0000256" key="6">
    <source>
        <dbReference type="ARBA" id="ARBA00022676"/>
    </source>
</evidence>
<dbReference type="GO" id="GO:0006004">
    <property type="term" value="P:fucose metabolic process"/>
    <property type="evidence" value="ECO:0007669"/>
    <property type="project" value="UniProtKB-KW"/>
</dbReference>
<evidence type="ECO:0000313" key="20">
    <source>
        <dbReference type="Proteomes" id="UP000001555"/>
    </source>
</evidence>
<comment type="subcellular location">
    <subcellularLocation>
        <location evidence="1">Endoplasmic reticulum</location>
    </subcellularLocation>
</comment>
<dbReference type="VEuPathDB" id="VectorBase:ISCW001300"/>
<evidence type="ECO:0000256" key="11">
    <source>
        <dbReference type="ARBA" id="ARBA00023180"/>
    </source>
</evidence>
<protein>
    <recommendedName>
        <fullName evidence="5">GDP-fucose protein O-fucosyltransferase 1</fullName>
        <ecNumber evidence="4">2.4.1.221</ecNumber>
    </recommendedName>
    <alternativeName>
        <fullName evidence="14">Peptide-O-fucosyltransferase 1</fullName>
    </alternativeName>
</protein>
<evidence type="ECO:0000313" key="19">
    <source>
        <dbReference type="EnsemblMetazoa" id="ISCW001300-PA"/>
    </source>
</evidence>
<gene>
    <name evidence="18" type="ORF">IscW_ISCW001300</name>
</gene>
<dbReference type="EMBL" id="ABJB010116345">
    <property type="status" value="NOT_ANNOTATED_CDS"/>
    <property type="molecule type" value="Genomic_DNA"/>
</dbReference>
<comment type="pathway">
    <text evidence="2">Protein modification; protein glycosylation.</text>
</comment>
<feature type="signal peptide" evidence="17">
    <location>
        <begin position="1"/>
        <end position="30"/>
    </location>
</feature>
<dbReference type="AlphaFoldDB" id="B7P5D1"/>
<evidence type="ECO:0000256" key="15">
    <source>
        <dbReference type="ARBA" id="ARBA00047273"/>
    </source>
</evidence>
<keyword evidence="7 18" id="KW-0808">Transferase</keyword>
<proteinExistence type="evidence at protein level"/>